<dbReference type="AlphaFoldDB" id="A0A833R0W4"/>
<dbReference type="PANTHER" id="PTHR31482:SF4">
    <property type="entry name" value="OS01G0806200 PROTEIN"/>
    <property type="match status" value="1"/>
</dbReference>
<protein>
    <submittedName>
        <fullName evidence="2">F-box protein</fullName>
    </submittedName>
</protein>
<dbReference type="Proteomes" id="UP000623129">
    <property type="component" value="Unassembled WGS sequence"/>
</dbReference>
<feature type="domain" description="F-box" evidence="1">
    <location>
        <begin position="25"/>
        <end position="71"/>
    </location>
</feature>
<comment type="caution">
    <text evidence="2">The sequence shown here is derived from an EMBL/GenBank/DDBJ whole genome shotgun (WGS) entry which is preliminary data.</text>
</comment>
<dbReference type="InterPro" id="IPR001810">
    <property type="entry name" value="F-box_dom"/>
</dbReference>
<dbReference type="PANTHER" id="PTHR31482">
    <property type="entry name" value="ESTS AU081301(E20138)"/>
    <property type="match status" value="1"/>
</dbReference>
<keyword evidence="3" id="KW-1185">Reference proteome</keyword>
<organism evidence="2 3">
    <name type="scientific">Carex littledalei</name>
    <dbReference type="NCBI Taxonomy" id="544730"/>
    <lineage>
        <taxon>Eukaryota</taxon>
        <taxon>Viridiplantae</taxon>
        <taxon>Streptophyta</taxon>
        <taxon>Embryophyta</taxon>
        <taxon>Tracheophyta</taxon>
        <taxon>Spermatophyta</taxon>
        <taxon>Magnoliopsida</taxon>
        <taxon>Liliopsida</taxon>
        <taxon>Poales</taxon>
        <taxon>Cyperaceae</taxon>
        <taxon>Cyperoideae</taxon>
        <taxon>Cariceae</taxon>
        <taxon>Carex</taxon>
        <taxon>Carex subgen. Euthyceras</taxon>
    </lineage>
</organism>
<dbReference type="OrthoDB" id="512036at2759"/>
<dbReference type="EMBL" id="SWLB01000013">
    <property type="protein sequence ID" value="KAF3330692.1"/>
    <property type="molecule type" value="Genomic_DNA"/>
</dbReference>
<evidence type="ECO:0000259" key="1">
    <source>
        <dbReference type="PROSITE" id="PS50181"/>
    </source>
</evidence>
<evidence type="ECO:0000313" key="3">
    <source>
        <dbReference type="Proteomes" id="UP000623129"/>
    </source>
</evidence>
<name>A0A833R0W4_9POAL</name>
<accession>A0A833R0W4</accession>
<dbReference type="InterPro" id="IPR036047">
    <property type="entry name" value="F-box-like_dom_sf"/>
</dbReference>
<dbReference type="PROSITE" id="PS50181">
    <property type="entry name" value="FBOX"/>
    <property type="match status" value="1"/>
</dbReference>
<reference evidence="2" key="1">
    <citation type="submission" date="2020-01" db="EMBL/GenBank/DDBJ databases">
        <title>Genome sequence of Kobresia littledalei, the first chromosome-level genome in the family Cyperaceae.</title>
        <authorList>
            <person name="Qu G."/>
        </authorList>
    </citation>
    <scope>NUCLEOTIDE SEQUENCE</scope>
    <source>
        <strain evidence="2">C.B.Clarke</strain>
        <tissue evidence="2">Leaf</tissue>
    </source>
</reference>
<proteinExistence type="predicted"/>
<dbReference type="Gene3D" id="1.20.1280.50">
    <property type="match status" value="1"/>
</dbReference>
<evidence type="ECO:0000313" key="2">
    <source>
        <dbReference type="EMBL" id="KAF3330692.1"/>
    </source>
</evidence>
<gene>
    <name evidence="2" type="ORF">FCM35_KLT04046</name>
</gene>
<dbReference type="Pfam" id="PF00646">
    <property type="entry name" value="F-box"/>
    <property type="match status" value="1"/>
</dbReference>
<sequence length="341" mass="40188">MHSKLINKSTDRAEDKALANMEIDEVSILDLPELALEIILEKLPPASLTNMAYVSTSLRERCTSNHLWERHISEKWSSILSESAMKEWELYRKNLMVSKEKNSKEKSWMVSLACAWPISWIRSLLECGCDNKPINRNLHRPEINSIMSYYSALESGKFWFPAQVFNRENGHVGFVLSCYDAHLSYNRQTNTFFARYPPHGTKPVKTEDGVQWDRVRAPLVSTSTHDLHISDCMKDLRPGDHFEIQWRKNKEFPYGWWYGVVGHFETCNETEHFCLCHEDDNVVLEFKQYSRDSRWRQTVVSRKDHREKGNETDGFYGGIRKLKTDEEIKMWRRFWPVDVLE</sequence>
<dbReference type="SUPFAM" id="SSF81383">
    <property type="entry name" value="F-box domain"/>
    <property type="match status" value="1"/>
</dbReference>